<sequence length="125" mass="14277">MKTVDIARFIRHIGARDFVSASSMLEDIIKKETNVNTRYALEQAYKTWGTPKQMDEVPNNIKRFIYNVNKNVVLNDLKLENNIRKAIDYIVDTFNKKDLLQSNGLEPVNKILFAGPPGNGKLLLP</sequence>
<organism evidence="1">
    <name type="scientific">Siphoviridae sp. ctWdm1</name>
    <dbReference type="NCBI Taxonomy" id="2827883"/>
    <lineage>
        <taxon>Viruses</taxon>
        <taxon>Duplodnaviria</taxon>
        <taxon>Heunggongvirae</taxon>
        <taxon>Uroviricota</taxon>
        <taxon>Caudoviricetes</taxon>
    </lineage>
</organism>
<reference evidence="1" key="1">
    <citation type="journal article" date="2021" name="Proc. Natl. Acad. Sci. U.S.A.">
        <title>A Catalog of Tens of Thousands of Viruses from Human Metagenomes Reveals Hidden Associations with Chronic Diseases.</title>
        <authorList>
            <person name="Tisza M.J."/>
            <person name="Buck C.B."/>
        </authorList>
    </citation>
    <scope>NUCLEOTIDE SEQUENCE</scope>
    <source>
        <strain evidence="1">CtWdm1</strain>
    </source>
</reference>
<accession>A0A8S5RXS6</accession>
<protein>
    <submittedName>
        <fullName evidence="1">26S proteasome subunit</fullName>
    </submittedName>
</protein>
<evidence type="ECO:0000313" key="1">
    <source>
        <dbReference type="EMBL" id="DAF43582.1"/>
    </source>
</evidence>
<keyword evidence="1" id="KW-0647">Proteasome</keyword>
<dbReference type="EMBL" id="BK032509">
    <property type="protein sequence ID" value="DAF43582.1"/>
    <property type="molecule type" value="Genomic_DNA"/>
</dbReference>
<name>A0A8S5RXS6_9CAUD</name>
<dbReference type="Gene3D" id="3.40.50.300">
    <property type="entry name" value="P-loop containing nucleotide triphosphate hydrolases"/>
    <property type="match status" value="1"/>
</dbReference>
<proteinExistence type="predicted"/>
<dbReference type="InterPro" id="IPR027417">
    <property type="entry name" value="P-loop_NTPase"/>
</dbReference>
<dbReference type="GO" id="GO:0000502">
    <property type="term" value="C:proteasome complex"/>
    <property type="evidence" value="ECO:0007669"/>
    <property type="project" value="UniProtKB-KW"/>
</dbReference>